<dbReference type="GO" id="GO:0015940">
    <property type="term" value="P:pantothenate biosynthetic process"/>
    <property type="evidence" value="ECO:0007669"/>
    <property type="project" value="InterPro"/>
</dbReference>
<dbReference type="EMBL" id="VSSQ01044082">
    <property type="protein sequence ID" value="MPM97874.1"/>
    <property type="molecule type" value="Genomic_DNA"/>
</dbReference>
<evidence type="ECO:0000256" key="3">
    <source>
        <dbReference type="ARBA" id="ARBA00022840"/>
    </source>
</evidence>
<sequence length="123" mass="13995">MVKQMNYPIEIVGCPIIRESDGLALSSRNARLSSQERENALKISDTLFKSRTFAATHTVSETLQFVEEAIKKAPGLDLEYFEIVDGYKLQRIESWDETPYAVGCITVFCGEIRLIDNIKYKEV</sequence>
<dbReference type="GO" id="GO:0004592">
    <property type="term" value="F:pantoate-beta-alanine ligase activity"/>
    <property type="evidence" value="ECO:0007669"/>
    <property type="project" value="UniProtKB-EC"/>
</dbReference>
<dbReference type="PANTHER" id="PTHR21299:SF1">
    <property type="entry name" value="PANTOATE--BETA-ALANINE LIGASE"/>
    <property type="match status" value="1"/>
</dbReference>
<evidence type="ECO:0000313" key="4">
    <source>
        <dbReference type="EMBL" id="MPM97874.1"/>
    </source>
</evidence>
<keyword evidence="3" id="KW-0067">ATP-binding</keyword>
<dbReference type="InterPro" id="IPR003721">
    <property type="entry name" value="Pantoate_ligase"/>
</dbReference>
<dbReference type="Gene3D" id="3.30.1300.10">
    <property type="entry name" value="Pantoate-beta-alanine ligase, C-terminal domain"/>
    <property type="match status" value="1"/>
</dbReference>
<organism evidence="4">
    <name type="scientific">bioreactor metagenome</name>
    <dbReference type="NCBI Taxonomy" id="1076179"/>
    <lineage>
        <taxon>unclassified sequences</taxon>
        <taxon>metagenomes</taxon>
        <taxon>ecological metagenomes</taxon>
    </lineage>
</organism>
<evidence type="ECO:0000256" key="2">
    <source>
        <dbReference type="ARBA" id="ARBA00022741"/>
    </source>
</evidence>
<keyword evidence="1 4" id="KW-0436">Ligase</keyword>
<dbReference type="AlphaFoldDB" id="A0A645E7J1"/>
<proteinExistence type="predicted"/>
<evidence type="ECO:0000256" key="1">
    <source>
        <dbReference type="ARBA" id="ARBA00022598"/>
    </source>
</evidence>
<protein>
    <submittedName>
        <fullName evidence="4">Pantothenate synthetase</fullName>
        <ecNumber evidence="4">6.3.2.1</ecNumber>
    </submittedName>
</protein>
<keyword evidence="2" id="KW-0547">Nucleotide-binding</keyword>
<accession>A0A645E7J1</accession>
<dbReference type="GO" id="GO:0005829">
    <property type="term" value="C:cytosol"/>
    <property type="evidence" value="ECO:0007669"/>
    <property type="project" value="TreeGrafter"/>
</dbReference>
<dbReference type="SUPFAM" id="SSF52374">
    <property type="entry name" value="Nucleotidylyl transferase"/>
    <property type="match status" value="1"/>
</dbReference>
<reference evidence="4" key="1">
    <citation type="submission" date="2019-08" db="EMBL/GenBank/DDBJ databases">
        <authorList>
            <person name="Kucharzyk K."/>
            <person name="Murdoch R.W."/>
            <person name="Higgins S."/>
            <person name="Loffler F."/>
        </authorList>
    </citation>
    <scope>NUCLEOTIDE SEQUENCE</scope>
</reference>
<dbReference type="GO" id="GO:0005524">
    <property type="term" value="F:ATP binding"/>
    <property type="evidence" value="ECO:0007669"/>
    <property type="project" value="UniProtKB-KW"/>
</dbReference>
<gene>
    <name evidence="4" type="primary">panC_21</name>
    <name evidence="4" type="ORF">SDC9_145054</name>
</gene>
<dbReference type="EC" id="6.3.2.1" evidence="4"/>
<dbReference type="InterPro" id="IPR042176">
    <property type="entry name" value="Pantoate_ligase_C"/>
</dbReference>
<comment type="caution">
    <text evidence="4">The sequence shown here is derived from an EMBL/GenBank/DDBJ whole genome shotgun (WGS) entry which is preliminary data.</text>
</comment>
<dbReference type="Pfam" id="PF02569">
    <property type="entry name" value="Pantoate_ligase"/>
    <property type="match status" value="1"/>
</dbReference>
<dbReference type="PANTHER" id="PTHR21299">
    <property type="entry name" value="CYTIDYLATE KINASE/PANTOATE-BETA-ALANINE LIGASE"/>
    <property type="match status" value="1"/>
</dbReference>
<name>A0A645E7J1_9ZZZZ</name>